<evidence type="ECO:0000313" key="1">
    <source>
        <dbReference type="EMBL" id="KAG6579366.1"/>
    </source>
</evidence>
<dbReference type="PANTHER" id="PTHR35138">
    <property type="entry name" value="OS01G0225300 PROTEIN"/>
    <property type="match status" value="1"/>
</dbReference>
<dbReference type="Proteomes" id="UP000685013">
    <property type="component" value="Chromosome 15"/>
</dbReference>
<comment type="caution">
    <text evidence="1">The sequence shown here is derived from an EMBL/GenBank/DDBJ whole genome shotgun (WGS) entry which is preliminary data.</text>
</comment>
<reference evidence="1 2" key="1">
    <citation type="journal article" date="2021" name="Hortic Res">
        <title>The domestication of Cucurbita argyrosperma as revealed by the genome of its wild relative.</title>
        <authorList>
            <person name="Barrera-Redondo J."/>
            <person name="Sanchez-de la Vega G."/>
            <person name="Aguirre-Liguori J.A."/>
            <person name="Castellanos-Morales G."/>
            <person name="Gutierrez-Guerrero Y.T."/>
            <person name="Aguirre-Dugua X."/>
            <person name="Aguirre-Planter E."/>
            <person name="Tenaillon M.I."/>
            <person name="Lira-Saade R."/>
            <person name="Eguiarte L.E."/>
        </authorList>
    </citation>
    <scope>NUCLEOTIDE SEQUENCE [LARGE SCALE GENOMIC DNA]</scope>
    <source>
        <strain evidence="1">JBR-2021</strain>
    </source>
</reference>
<accession>A0AAV6MDQ9</accession>
<protein>
    <submittedName>
        <fullName evidence="1">Uncharacterized protein</fullName>
    </submittedName>
</protein>
<organism evidence="1 2">
    <name type="scientific">Cucurbita argyrosperma subsp. sororia</name>
    <dbReference type="NCBI Taxonomy" id="37648"/>
    <lineage>
        <taxon>Eukaryota</taxon>
        <taxon>Viridiplantae</taxon>
        <taxon>Streptophyta</taxon>
        <taxon>Embryophyta</taxon>
        <taxon>Tracheophyta</taxon>
        <taxon>Spermatophyta</taxon>
        <taxon>Magnoliopsida</taxon>
        <taxon>eudicotyledons</taxon>
        <taxon>Gunneridae</taxon>
        <taxon>Pentapetalae</taxon>
        <taxon>rosids</taxon>
        <taxon>fabids</taxon>
        <taxon>Cucurbitales</taxon>
        <taxon>Cucurbitaceae</taxon>
        <taxon>Cucurbiteae</taxon>
        <taxon>Cucurbita</taxon>
    </lineage>
</organism>
<evidence type="ECO:0000313" key="2">
    <source>
        <dbReference type="Proteomes" id="UP000685013"/>
    </source>
</evidence>
<gene>
    <name evidence="1" type="ORF">SDJN03_23814</name>
</gene>
<dbReference type="PANTHER" id="PTHR35138:SF1">
    <property type="entry name" value="MYB-LIKE DOMAIN-CONTAINING PROTEIN"/>
    <property type="match status" value="1"/>
</dbReference>
<sequence length="207" mass="22874">MLIYTLNEAHPLRARMNVATKVNTAGRIRRNFSTHRDLHSSKSAAVNALSSPAEFTSGFPSTLRISGLNSDGKPGGPAFVGQVFSMCDLSGTGLMAVSTHFDIPFISKRIPEWLKKMFSTITKSERNGPMFRFFTDLGDAGMKFRFFTDLGDAAYEHFKEKRHLFQFIPNEKQVKAANKIDGVPVFGAHNLNIAIATTDGIKCARGR</sequence>
<proteinExistence type="predicted"/>
<name>A0AAV6MDQ9_9ROSI</name>
<dbReference type="EMBL" id="JAGKQH010000015">
    <property type="protein sequence ID" value="KAG6579366.1"/>
    <property type="molecule type" value="Genomic_DNA"/>
</dbReference>
<keyword evidence="2" id="KW-1185">Reference proteome</keyword>
<dbReference type="AlphaFoldDB" id="A0AAV6MDQ9"/>
<feature type="non-terminal residue" evidence="1">
    <location>
        <position position="1"/>
    </location>
</feature>